<protein>
    <submittedName>
        <fullName evidence="1">Uncharacterized protein</fullName>
    </submittedName>
</protein>
<dbReference type="AlphaFoldDB" id="E0S3U7"/>
<dbReference type="EMBL" id="CP001812">
    <property type="protein sequence ID" value="ADL36079.1"/>
    <property type="molecule type" value="Genomic_DNA"/>
</dbReference>
<organism evidence="1 2">
    <name type="scientific">Butyrivibrio proteoclasticus (strain ATCC 51982 / DSM 14932 / B316)</name>
    <name type="common">Clostridium proteoclasticum</name>
    <dbReference type="NCBI Taxonomy" id="515622"/>
    <lineage>
        <taxon>Bacteria</taxon>
        <taxon>Bacillati</taxon>
        <taxon>Bacillota</taxon>
        <taxon>Clostridia</taxon>
        <taxon>Lachnospirales</taxon>
        <taxon>Lachnospiraceae</taxon>
        <taxon>Butyrivibrio</taxon>
    </lineage>
</organism>
<gene>
    <name evidence="1" type="ordered locus">bpr_II141</name>
</gene>
<sequence length="60" mass="7028">MTKVIVVVEGGMVTSVYTRNKNIDVEVLDFDTQSFEDDELKEMRKRLDAIEKSKTYKDIR</sequence>
<dbReference type="KEGG" id="bpb:bpr_II141"/>
<proteinExistence type="predicted"/>
<reference evidence="1 2" key="1">
    <citation type="journal article" date="2010" name="PLoS ONE">
        <title>The glycobiome of the rumen bacterium Butyrivibrio proteoclasticus B316(T) highlights adaptation to a polysaccharide-rich environment.</title>
        <authorList>
            <person name="Kelly W.J."/>
            <person name="Leahy S.C."/>
            <person name="Altermann E."/>
            <person name="Yeoman C.J."/>
            <person name="Dunne J.C."/>
            <person name="Kong Z."/>
            <person name="Pacheco D.M."/>
            <person name="Li D."/>
            <person name="Noel S.J."/>
            <person name="Moon C.D."/>
            <person name="Cookson A.L."/>
            <person name="Attwood G.T."/>
        </authorList>
    </citation>
    <scope>NUCLEOTIDE SEQUENCE [LARGE SCALE GENOMIC DNA]</scope>
    <source>
        <strain evidence="2">ATCC 51982 / DSM 14932 / B316</strain>
        <plasmid evidence="2">Plasmid pCY360</plasmid>
    </source>
</reference>
<dbReference type="Proteomes" id="UP000001299">
    <property type="component" value="Plasmid pCY360"/>
</dbReference>
<geneLocation type="plasmid" evidence="1 2">
    <name>pCY360</name>
</geneLocation>
<keyword evidence="1" id="KW-0614">Plasmid</keyword>
<dbReference type="HOGENOM" id="CLU_2932524_0_0_9"/>
<dbReference type="RefSeq" id="WP_013282728.1">
    <property type="nucleotide sequence ID" value="NC_014389.1"/>
</dbReference>
<name>E0S3U7_BUTPB</name>
<accession>E0S3U7</accession>
<keyword evidence="2" id="KW-1185">Reference proteome</keyword>
<evidence type="ECO:0000313" key="1">
    <source>
        <dbReference type="EMBL" id="ADL36079.1"/>
    </source>
</evidence>
<evidence type="ECO:0000313" key="2">
    <source>
        <dbReference type="Proteomes" id="UP000001299"/>
    </source>
</evidence>